<dbReference type="Proteomes" id="UP001205843">
    <property type="component" value="Unassembled WGS sequence"/>
</dbReference>
<dbReference type="PROSITE" id="PS50883">
    <property type="entry name" value="EAL"/>
    <property type="match status" value="1"/>
</dbReference>
<dbReference type="GO" id="GO:0005886">
    <property type="term" value="C:plasma membrane"/>
    <property type="evidence" value="ECO:0007669"/>
    <property type="project" value="UniProtKB-SubCell"/>
</dbReference>
<comment type="subcellular location">
    <subcellularLocation>
        <location evidence="1">Cell membrane</location>
        <topology evidence="1">Multi-pass membrane protein</topology>
    </subcellularLocation>
</comment>
<keyword evidence="4" id="KW-0973">c-di-GMP</keyword>
<feature type="domain" description="EAL" evidence="10">
    <location>
        <begin position="1"/>
        <end position="146"/>
    </location>
</feature>
<comment type="caution">
    <text evidence="11">The sequence shown here is derived from an EMBL/GenBank/DDBJ whole genome shotgun (WGS) entry which is preliminary data.</text>
</comment>
<evidence type="ECO:0000256" key="3">
    <source>
        <dbReference type="ARBA" id="ARBA00022475"/>
    </source>
</evidence>
<dbReference type="SUPFAM" id="SSF141868">
    <property type="entry name" value="EAL domain-like"/>
    <property type="match status" value="1"/>
</dbReference>
<proteinExistence type="predicted"/>
<evidence type="ECO:0000313" key="12">
    <source>
        <dbReference type="Proteomes" id="UP001205843"/>
    </source>
</evidence>
<keyword evidence="8" id="KW-0472">Membrane</keyword>
<keyword evidence="12" id="KW-1185">Reference proteome</keyword>
<reference evidence="11" key="1">
    <citation type="submission" date="2022-03" db="EMBL/GenBank/DDBJ databases">
        <title>Genomic Encyclopedia of Type Strains, Phase III (KMG-III): the genomes of soil and plant-associated and newly described type strains.</title>
        <authorList>
            <person name="Whitman W."/>
        </authorList>
    </citation>
    <scope>NUCLEOTIDE SEQUENCE</scope>
    <source>
        <strain evidence="11">ANL 6-2</strain>
    </source>
</reference>
<dbReference type="EMBL" id="JALJXV010000005">
    <property type="protein sequence ID" value="MCP1675326.1"/>
    <property type="molecule type" value="Genomic_DNA"/>
</dbReference>
<dbReference type="Pfam" id="PF12792">
    <property type="entry name" value="CSS-motif"/>
    <property type="match status" value="1"/>
</dbReference>
<comment type="catalytic activity">
    <reaction evidence="9">
        <text>3',3'-c-di-GMP + H2O = 5'-phosphoguanylyl(3'-&gt;5')guanosine + H(+)</text>
        <dbReference type="Rhea" id="RHEA:24902"/>
        <dbReference type="ChEBI" id="CHEBI:15377"/>
        <dbReference type="ChEBI" id="CHEBI:15378"/>
        <dbReference type="ChEBI" id="CHEBI:58754"/>
        <dbReference type="ChEBI" id="CHEBI:58805"/>
        <dbReference type="EC" id="3.1.4.52"/>
    </reaction>
</comment>
<dbReference type="PANTHER" id="PTHR33121">
    <property type="entry name" value="CYCLIC DI-GMP PHOSPHODIESTERASE PDEF"/>
    <property type="match status" value="1"/>
</dbReference>
<evidence type="ECO:0000256" key="4">
    <source>
        <dbReference type="ARBA" id="ARBA00022636"/>
    </source>
</evidence>
<dbReference type="Pfam" id="PF00563">
    <property type="entry name" value="EAL"/>
    <property type="match status" value="1"/>
</dbReference>
<dbReference type="Gene3D" id="3.20.20.450">
    <property type="entry name" value="EAL domain"/>
    <property type="match status" value="1"/>
</dbReference>
<accession>A0AAE3G5Z2</accession>
<evidence type="ECO:0000256" key="8">
    <source>
        <dbReference type="ARBA" id="ARBA00023136"/>
    </source>
</evidence>
<protein>
    <recommendedName>
        <fullName evidence="2">cyclic-guanylate-specific phosphodiesterase</fullName>
        <ecNumber evidence="2">3.1.4.52</ecNumber>
    </recommendedName>
</protein>
<dbReference type="GO" id="GO:0071111">
    <property type="term" value="F:cyclic-guanylate-specific phosphodiesterase activity"/>
    <property type="evidence" value="ECO:0007669"/>
    <property type="project" value="UniProtKB-EC"/>
</dbReference>
<keyword evidence="7" id="KW-1133">Transmembrane helix</keyword>
<evidence type="ECO:0000256" key="6">
    <source>
        <dbReference type="ARBA" id="ARBA00022801"/>
    </source>
</evidence>
<evidence type="ECO:0000256" key="2">
    <source>
        <dbReference type="ARBA" id="ARBA00012282"/>
    </source>
</evidence>
<dbReference type="PANTHER" id="PTHR33121:SF70">
    <property type="entry name" value="SIGNALING PROTEIN YKOW"/>
    <property type="match status" value="1"/>
</dbReference>
<dbReference type="EC" id="3.1.4.52" evidence="2"/>
<dbReference type="InterPro" id="IPR024744">
    <property type="entry name" value="CSS-motif_dom"/>
</dbReference>
<sequence length="157" mass="17102">MLTRFKSLAIAVLVVGIAGLTAAAVVSAMELNREREARQRAAEELLYLAEDVQNEAHLVLNMLEALPFGDCSFESIVELRRIQFRARRIRDIGVYDNGRAAVVAEGVETAEQAALVSQLGIRFAQGYYYAKPVDVDTFAALLSVGFLQPATASTNPV</sequence>
<evidence type="ECO:0000256" key="9">
    <source>
        <dbReference type="ARBA" id="ARBA00034290"/>
    </source>
</evidence>
<gene>
    <name evidence="11" type="ORF">J2T57_002474</name>
</gene>
<keyword evidence="3" id="KW-1003">Cell membrane</keyword>
<organism evidence="11 12">
    <name type="scientific">Natronocella acetinitrilica</name>
    <dbReference type="NCBI Taxonomy" id="414046"/>
    <lineage>
        <taxon>Bacteria</taxon>
        <taxon>Pseudomonadati</taxon>
        <taxon>Pseudomonadota</taxon>
        <taxon>Gammaproteobacteria</taxon>
        <taxon>Chromatiales</taxon>
        <taxon>Ectothiorhodospiraceae</taxon>
        <taxon>Natronocella</taxon>
    </lineage>
</organism>
<evidence type="ECO:0000259" key="10">
    <source>
        <dbReference type="PROSITE" id="PS50883"/>
    </source>
</evidence>
<dbReference type="InterPro" id="IPR001633">
    <property type="entry name" value="EAL_dom"/>
</dbReference>
<keyword evidence="5" id="KW-0812">Transmembrane</keyword>
<dbReference type="AlphaFoldDB" id="A0AAE3G5Z2"/>
<keyword evidence="6" id="KW-0378">Hydrolase</keyword>
<evidence type="ECO:0000256" key="7">
    <source>
        <dbReference type="ARBA" id="ARBA00022989"/>
    </source>
</evidence>
<evidence type="ECO:0000256" key="5">
    <source>
        <dbReference type="ARBA" id="ARBA00022692"/>
    </source>
</evidence>
<evidence type="ECO:0000313" key="11">
    <source>
        <dbReference type="EMBL" id="MCP1675326.1"/>
    </source>
</evidence>
<name>A0AAE3G5Z2_9GAMM</name>
<evidence type="ECO:0000256" key="1">
    <source>
        <dbReference type="ARBA" id="ARBA00004651"/>
    </source>
</evidence>
<dbReference type="InterPro" id="IPR035919">
    <property type="entry name" value="EAL_sf"/>
</dbReference>
<dbReference type="InterPro" id="IPR050706">
    <property type="entry name" value="Cyclic-di-GMP_PDE-like"/>
</dbReference>